<accession>A0A1W2BF92</accession>
<name>A0A1W2BF92_9FLAO</name>
<dbReference type="Proteomes" id="UP000192360">
    <property type="component" value="Unassembled WGS sequence"/>
</dbReference>
<organism evidence="1 2">
    <name type="scientific">Cellulophaga tyrosinoxydans</name>
    <dbReference type="NCBI Taxonomy" id="504486"/>
    <lineage>
        <taxon>Bacteria</taxon>
        <taxon>Pseudomonadati</taxon>
        <taxon>Bacteroidota</taxon>
        <taxon>Flavobacteriia</taxon>
        <taxon>Flavobacteriales</taxon>
        <taxon>Flavobacteriaceae</taxon>
        <taxon>Cellulophaga</taxon>
    </lineage>
</organism>
<proteinExistence type="predicted"/>
<protein>
    <submittedName>
        <fullName evidence="1">Uncharacterized protein</fullName>
    </submittedName>
</protein>
<evidence type="ECO:0000313" key="2">
    <source>
        <dbReference type="Proteomes" id="UP000192360"/>
    </source>
</evidence>
<sequence length="198" mass="23429">MRKFMKIHILICIIYGFLFNINAYSQMSSNKFELELEKGIEQENPQYYNGLKTILKEFQEHLISKGIIENSDYKSYVGLLNEVSLDKHKEYKIDFNIEDSLQNLAKRLNYKGPSPEILAKRVKYFNETHSKSFLFNQKVSKLARENKEFNRFIYASILLEIYDENDFVLPMVKLNFFRLLDPNSDFVVTTYVGKGYPE</sequence>
<dbReference type="AlphaFoldDB" id="A0A1W2BF92"/>
<reference evidence="1 2" key="1">
    <citation type="submission" date="2017-04" db="EMBL/GenBank/DDBJ databases">
        <authorList>
            <person name="Afonso C.L."/>
            <person name="Miller P.J."/>
            <person name="Scott M.A."/>
            <person name="Spackman E."/>
            <person name="Goraichik I."/>
            <person name="Dimitrov K.M."/>
            <person name="Suarez D.L."/>
            <person name="Swayne D.E."/>
        </authorList>
    </citation>
    <scope>NUCLEOTIDE SEQUENCE [LARGE SCALE GENOMIC DNA]</scope>
    <source>
        <strain evidence="1 2">DSM 21164</strain>
    </source>
</reference>
<dbReference type="EMBL" id="FWXO01000004">
    <property type="protein sequence ID" value="SMC71402.1"/>
    <property type="molecule type" value="Genomic_DNA"/>
</dbReference>
<keyword evidence="2" id="KW-1185">Reference proteome</keyword>
<gene>
    <name evidence="1" type="ORF">SAMN05660703_2352</name>
</gene>
<evidence type="ECO:0000313" key="1">
    <source>
        <dbReference type="EMBL" id="SMC71402.1"/>
    </source>
</evidence>